<dbReference type="Pfam" id="PF04199">
    <property type="entry name" value="Cyclase"/>
    <property type="match status" value="1"/>
</dbReference>
<name>A0AAP3E7H5_9EURY</name>
<dbReference type="InterPro" id="IPR007325">
    <property type="entry name" value="KFase/CYL"/>
</dbReference>
<comment type="caution">
    <text evidence="1">The sequence shown here is derived from an EMBL/GenBank/DDBJ whole genome shotgun (WGS) entry which is preliminary data.</text>
</comment>
<evidence type="ECO:0000313" key="2">
    <source>
        <dbReference type="Proteomes" id="UP001321047"/>
    </source>
</evidence>
<dbReference type="GO" id="GO:0004061">
    <property type="term" value="F:arylformamidase activity"/>
    <property type="evidence" value="ECO:0007669"/>
    <property type="project" value="InterPro"/>
</dbReference>
<dbReference type="PANTHER" id="PTHR31118:SF32">
    <property type="entry name" value="KYNURENINE FORMAMIDASE"/>
    <property type="match status" value="1"/>
</dbReference>
<dbReference type="AlphaFoldDB" id="A0AAP3E7H5"/>
<dbReference type="InterPro" id="IPR037175">
    <property type="entry name" value="KFase_sf"/>
</dbReference>
<dbReference type="SUPFAM" id="SSF102198">
    <property type="entry name" value="Putative cyclase"/>
    <property type="match status" value="1"/>
</dbReference>
<dbReference type="RefSeq" id="WP_342808543.1">
    <property type="nucleotide sequence ID" value="NZ_JAOPJZ010000006.1"/>
</dbReference>
<dbReference type="PANTHER" id="PTHR31118">
    <property type="entry name" value="CYCLASE-LIKE PROTEIN 2"/>
    <property type="match status" value="1"/>
</dbReference>
<sequence>MTLYDLSHPLETGMPVYPGSPPVEIGRTATIESDGYATSRLELSSHTGTHMDAPAHMRPDGNTIDTVDLERFRFRAVVADCRTLEPRTPIDENRLTGAVTVSEKTLETASLLLCYTGWAEYWGTDRYFDHPYLTADAGEWLVEHDLNLGIDALNVDPTPGADDDDPDAKYDGAATYPFHHTMFAADRVLLENLRGLHALPTDTVFELLAFPLAVADGDGSPVRAVAVVEE</sequence>
<dbReference type="GO" id="GO:0019441">
    <property type="term" value="P:L-tryptophan catabolic process to kynurenine"/>
    <property type="evidence" value="ECO:0007669"/>
    <property type="project" value="InterPro"/>
</dbReference>
<dbReference type="EMBL" id="JAOPJZ010000006">
    <property type="protein sequence ID" value="MCU4752199.1"/>
    <property type="molecule type" value="Genomic_DNA"/>
</dbReference>
<proteinExistence type="predicted"/>
<gene>
    <name evidence="1" type="ORF">OB919_09410</name>
</gene>
<reference evidence="1 2" key="1">
    <citation type="submission" date="2022-09" db="EMBL/GenBank/DDBJ databases">
        <title>Enrichment on poylsaccharides allowed isolation of novel metabolic and taxonomic groups of Haloarchaea.</title>
        <authorList>
            <person name="Sorokin D.Y."/>
            <person name="Elcheninov A.G."/>
            <person name="Khizhniak T.V."/>
            <person name="Kolganova T.V."/>
            <person name="Kublanov I.V."/>
        </authorList>
    </citation>
    <scope>NUCLEOTIDE SEQUENCE [LARGE SCALE GENOMIC DNA]</scope>
    <source>
        <strain evidence="1 2">AArc-curdl1</strain>
    </source>
</reference>
<keyword evidence="2" id="KW-1185">Reference proteome</keyword>
<organism evidence="1 2">
    <name type="scientific">Natronosalvus hydrolyticus</name>
    <dbReference type="NCBI Taxonomy" id="2979988"/>
    <lineage>
        <taxon>Archaea</taxon>
        <taxon>Methanobacteriati</taxon>
        <taxon>Methanobacteriota</taxon>
        <taxon>Stenosarchaea group</taxon>
        <taxon>Halobacteria</taxon>
        <taxon>Halobacteriales</taxon>
        <taxon>Natrialbaceae</taxon>
        <taxon>Natronosalvus</taxon>
    </lineage>
</organism>
<protein>
    <submittedName>
        <fullName evidence="1">Cyclase family protein</fullName>
    </submittedName>
</protein>
<dbReference type="Gene3D" id="3.50.30.50">
    <property type="entry name" value="Putative cyclase"/>
    <property type="match status" value="1"/>
</dbReference>
<dbReference type="Proteomes" id="UP001321047">
    <property type="component" value="Unassembled WGS sequence"/>
</dbReference>
<evidence type="ECO:0000313" key="1">
    <source>
        <dbReference type="EMBL" id="MCU4752199.1"/>
    </source>
</evidence>
<accession>A0AAP3E7H5</accession>